<dbReference type="RefSeq" id="WP_132882233.1">
    <property type="nucleotide sequence ID" value="NZ_JBBGZA010000001.1"/>
</dbReference>
<dbReference type="InterPro" id="IPR007759">
    <property type="entry name" value="Asxl_HARE-HTH"/>
</dbReference>
<dbReference type="PROSITE" id="PS51913">
    <property type="entry name" value="HTH_HARE"/>
    <property type="match status" value="1"/>
</dbReference>
<evidence type="ECO:0000313" key="3">
    <source>
        <dbReference type="EMBL" id="MEJ5095521.1"/>
    </source>
</evidence>
<feature type="domain" description="HTH HARE-type" evidence="2">
    <location>
        <begin position="2"/>
        <end position="77"/>
    </location>
</feature>
<reference evidence="3 4" key="1">
    <citation type="submission" date="2023-12" db="EMBL/GenBank/DDBJ databases">
        <title>Gut-associated functions are favored during microbiome assembly across C. elegans life.</title>
        <authorList>
            <person name="Zimmermann J."/>
        </authorList>
    </citation>
    <scope>NUCLEOTIDE SEQUENCE [LARGE SCALE GENOMIC DNA]</scope>
    <source>
        <strain evidence="3 4">JUb134</strain>
    </source>
</reference>
<dbReference type="Pfam" id="PF05066">
    <property type="entry name" value="HARE-HTH"/>
    <property type="match status" value="1"/>
</dbReference>
<keyword evidence="1" id="KW-0804">Transcription</keyword>
<organism evidence="3 4">
    <name type="scientific">Sphingomonas molluscorum</name>
    <dbReference type="NCBI Taxonomy" id="418184"/>
    <lineage>
        <taxon>Bacteria</taxon>
        <taxon>Pseudomonadati</taxon>
        <taxon>Pseudomonadota</taxon>
        <taxon>Alphaproteobacteria</taxon>
        <taxon>Sphingomonadales</taxon>
        <taxon>Sphingomonadaceae</taxon>
        <taxon>Sphingomonas</taxon>
    </lineage>
</organism>
<dbReference type="EMBL" id="JBBGZA010000001">
    <property type="protein sequence ID" value="MEJ5095521.1"/>
    <property type="molecule type" value="Genomic_DNA"/>
</dbReference>
<sequence length="307" mass="34950">MDSYLALAEQVLTAQKRALSALEILRIAYREGIAPEHIHGRTQHKTLQARLSEDILRYRDGSKFYRPAPGKFFLHALRDDPVVPVSDRTPIVARRRKRDLPRHHALAFRKRLIKKEAKSGQVAMESFAKLIEHGCYHYAANSKQRASEDVLVWSFVVVVKAGHVLSYRAGPYREQRDSFMSKRVIGFYSPVIEADMTLFDQADHGVVWSGMKALASDLDLYDNLAWQALNANSKLQAVVYPENDGEADNLLAVVGFYCPEWLEPTSTRLAINDLQWIDLRTPINHLDDFDPWSQTLLPVAQRLALEA</sequence>
<comment type="caution">
    <text evidence="3">The sequence shown here is derived from an EMBL/GenBank/DDBJ whole genome shotgun (WGS) entry which is preliminary data.</text>
</comment>
<accession>A0ABU8Q7R7</accession>
<gene>
    <name evidence="3" type="ORF">WH159_13350</name>
</gene>
<protein>
    <submittedName>
        <fullName evidence="3">HTH domain-containing protein</fullName>
    </submittedName>
</protein>
<keyword evidence="4" id="KW-1185">Reference proteome</keyword>
<evidence type="ECO:0000313" key="4">
    <source>
        <dbReference type="Proteomes" id="UP001380365"/>
    </source>
</evidence>
<name>A0ABU8Q7R7_9SPHN</name>
<evidence type="ECO:0000259" key="2">
    <source>
        <dbReference type="PROSITE" id="PS51913"/>
    </source>
</evidence>
<dbReference type="Proteomes" id="UP001380365">
    <property type="component" value="Unassembled WGS sequence"/>
</dbReference>
<proteinExistence type="predicted"/>
<evidence type="ECO:0000256" key="1">
    <source>
        <dbReference type="ARBA" id="ARBA00023163"/>
    </source>
</evidence>